<dbReference type="InterPro" id="IPR001453">
    <property type="entry name" value="MoaB/Mog_dom"/>
</dbReference>
<dbReference type="CDD" id="cd00885">
    <property type="entry name" value="cinA"/>
    <property type="match status" value="1"/>
</dbReference>
<dbReference type="SUPFAM" id="SSF142433">
    <property type="entry name" value="CinA-like"/>
    <property type="match status" value="1"/>
</dbReference>
<comment type="similarity">
    <text evidence="1">Belongs to the CinA family.</text>
</comment>
<dbReference type="SUPFAM" id="SSF53218">
    <property type="entry name" value="Molybdenum cofactor biosynthesis proteins"/>
    <property type="match status" value="1"/>
</dbReference>
<dbReference type="NCBIfam" id="TIGR00200">
    <property type="entry name" value="cinA_nterm"/>
    <property type="match status" value="1"/>
</dbReference>
<dbReference type="Proteomes" id="UP001060504">
    <property type="component" value="Unassembled WGS sequence"/>
</dbReference>
<proteinExistence type="inferred from homology"/>
<dbReference type="InterPro" id="IPR008135">
    <property type="entry name" value="Competence-induced_CinA"/>
</dbReference>
<dbReference type="Gene3D" id="3.90.950.20">
    <property type="entry name" value="CinA-like"/>
    <property type="match status" value="1"/>
</dbReference>
<evidence type="ECO:0000256" key="1">
    <source>
        <dbReference type="HAMAP-Rule" id="MF_00226"/>
    </source>
</evidence>
<dbReference type="Pfam" id="PF02464">
    <property type="entry name" value="CinA"/>
    <property type="match status" value="1"/>
</dbReference>
<dbReference type="HAMAP" id="MF_00226_B">
    <property type="entry name" value="CinA_B"/>
    <property type="match status" value="1"/>
</dbReference>
<comment type="caution">
    <text evidence="3">The sequence shown here is derived from an EMBL/GenBank/DDBJ whole genome shotgun (WGS) entry which is preliminary data.</text>
</comment>
<dbReference type="PIRSF" id="PIRSF006728">
    <property type="entry name" value="CinA"/>
    <property type="match status" value="1"/>
</dbReference>
<dbReference type="EMBL" id="BPRH01000416">
    <property type="protein sequence ID" value="GJF09449.1"/>
    <property type="molecule type" value="Genomic_DNA"/>
</dbReference>
<dbReference type="PANTHER" id="PTHR13939">
    <property type="entry name" value="NICOTINAMIDE-NUCLEOTIDE AMIDOHYDROLASE PNCC"/>
    <property type="match status" value="1"/>
</dbReference>
<dbReference type="PANTHER" id="PTHR13939:SF0">
    <property type="entry name" value="NMN AMIDOHYDROLASE-LIKE PROTEIN YFAY"/>
    <property type="match status" value="1"/>
</dbReference>
<dbReference type="InterPro" id="IPR036425">
    <property type="entry name" value="MoaB/Mog-like_dom_sf"/>
</dbReference>
<name>A0ABQ4V5Y7_9MYCO</name>
<evidence type="ECO:0000313" key="3">
    <source>
        <dbReference type="EMBL" id="GJF09449.1"/>
    </source>
</evidence>
<dbReference type="Gene3D" id="3.40.980.10">
    <property type="entry name" value="MoaB/Mog-like domain"/>
    <property type="match status" value="1"/>
</dbReference>
<keyword evidence="4" id="KW-1185">Reference proteome</keyword>
<feature type="domain" description="MoaB/Mog" evidence="2">
    <location>
        <begin position="10"/>
        <end position="187"/>
    </location>
</feature>
<dbReference type="InterPro" id="IPR036653">
    <property type="entry name" value="CinA-like_C"/>
</dbReference>
<dbReference type="SMART" id="SM00852">
    <property type="entry name" value="MoCF_biosynth"/>
    <property type="match status" value="1"/>
</dbReference>
<dbReference type="NCBIfam" id="NF001813">
    <property type="entry name" value="PRK00549.1"/>
    <property type="match status" value="1"/>
</dbReference>
<dbReference type="InterPro" id="IPR050101">
    <property type="entry name" value="CinA"/>
</dbReference>
<protein>
    <recommendedName>
        <fullName evidence="1">CinA-like protein</fullName>
    </recommendedName>
</protein>
<dbReference type="Pfam" id="PF00994">
    <property type="entry name" value="MoCF_biosynth"/>
    <property type="match status" value="1"/>
</dbReference>
<gene>
    <name evidence="3" type="primary">cinA</name>
    <name evidence="3" type="ORF">NGTWS1702_03710</name>
</gene>
<dbReference type="NCBIfam" id="TIGR00199">
    <property type="entry name" value="PncC_domain"/>
    <property type="match status" value="1"/>
</dbReference>
<dbReference type="InterPro" id="IPR008136">
    <property type="entry name" value="CinA_C"/>
</dbReference>
<organism evidence="3 4">
    <name type="scientific">Mycolicibacterium cyprinidarum</name>
    <dbReference type="NCBI Taxonomy" id="2860311"/>
    <lineage>
        <taxon>Bacteria</taxon>
        <taxon>Bacillati</taxon>
        <taxon>Actinomycetota</taxon>
        <taxon>Actinomycetes</taxon>
        <taxon>Mycobacteriales</taxon>
        <taxon>Mycobacteriaceae</taxon>
        <taxon>Mycolicibacterium</taxon>
    </lineage>
</organism>
<reference evidence="3 4" key="1">
    <citation type="submission" date="2021-08" db="EMBL/GenBank/DDBJ databases">
        <title>Draft genome sequence of Mycolicibacterium sp. NGTWS1702 strain.</title>
        <authorList>
            <person name="Matsumoto M."/>
            <person name="Tang B.C.C."/>
            <person name="Machida Y."/>
            <person name="Matoyama H."/>
            <person name="Kishihara T."/>
            <person name="Sato S."/>
            <person name="Kondo I."/>
            <person name="Sano M."/>
            <person name="Kato G."/>
        </authorList>
    </citation>
    <scope>NUCLEOTIDE SEQUENCE [LARGE SCALE GENOMIC DNA]</scope>
    <source>
        <strain evidence="3 4">NGTWSNA01</strain>
    </source>
</reference>
<accession>A0ABQ4V5Y7</accession>
<sequence length="439" mass="46226">MSSPVSTRAGIVVTGTEVLTGRVQDLNGPWLADRLLELGVELRHITFCGDRPADIEAQLRFLKDQGVDLIITSGGLGPTADDMTVEIVARFCERDLVLDNALEARIAEIVTGLMTRRTGGPLANAEALVAANRKQALVPTGAAILDPVGTAPGLVIPGTPAVVVLPGPPRELQPMWATAVDTEEVQSAIAGRTTFQQQTVRMFGLPESALADTLRDAEASVEGFSRLEITTCLRRGELEIVTRYEPQDAESYSDLLMVLRDRHARAIFSEDGALVDDQVAGLLNGRTIATAESCTAGLLAARLTERPGSSTHVAGGAVTYSNASKTALLDVDSSLIEQYGAVSEPVAEAMARGALRRFGADTAVAITGIAGPGGGTATKPVGTVCFSVALADGPSQVRTVTRTMILPGNRTDVRERSTTVAMHLLRRSLIGDLDVPELA</sequence>
<evidence type="ECO:0000313" key="4">
    <source>
        <dbReference type="Proteomes" id="UP001060504"/>
    </source>
</evidence>
<evidence type="ECO:0000259" key="2">
    <source>
        <dbReference type="SMART" id="SM00852"/>
    </source>
</evidence>